<dbReference type="EC" id="3.4.11.-" evidence="12"/>
<dbReference type="GO" id="GO:0005737">
    <property type="term" value="C:cytoplasm"/>
    <property type="evidence" value="ECO:0007669"/>
    <property type="project" value="TreeGrafter"/>
</dbReference>
<dbReference type="OrthoDB" id="100605at2"/>
<sequence length="948" mass="106503">MSKTYLATICFLATTLVVACQQDDKQQQDESQKTQVSEHETLVKPIAGSEDESDTLNNESAELDAAAFESDYPAEIPTGRLPGLARPTMYWLELTIDPDQPNFNGKVTINVKLDTPTQHLWLHGRDITAQSVSAKLADDKVISGSYEEVDPTGVAKLTFNNPLPAGKFDLTIQYQAPFNESLEGLYRVNDGGLNYAFTQFEATSARLAFPGFDEPAFKVPFNYTITVRSEHKAFTSTPAVSETDLGNGWKRIVYARSKPMPTYLVAFAVGDFDVVEWKAIPPTKVREREIPLRGIATKGKGKKLTYALENTKDILNGLEDYFQIPYPYAKLDIVAVPDFNFGAMENVGLITYREQLLLFDDTISLDQKRAYINVHAHELAHQWFGNLVTPEWWDDIWLNEAFATWMAHVSNNNVYPEQKFRQTLLERSLGAMRQDSLIHARQIRQPIASNHDIQSAFDSITYSKGGGVLSMIESFMTPEEFRAGIQHYMKKHEFGVATANDFITAIGEKSTKVPLETIRSAFNSFLEQPGIPYLEVELNCNNEQATVNLTQSRYLPIGSKGSSQQSWEVPACIEYAIDGNQHEYCSVIDSAEYSFEIPEAGCPEYVMPNSEGAGYYRFSMSGENWQKLLDNKDQLSTEDMISVNDSFSAAINAGKLSFLDLIDIAPQIIDSESPRVAMAPTDLLSFAYDKVVSSEQDKQILASLNRDLYKLKLEELGLVTRKEDSVDQVQMRNALVAFLAQKGQDKNLRHYLTKMATDYTGYQSDNALHPDKADSNVINTAMAVAVEELGVPFAEHLLSQLNESNDGTVRGRMLIGLGSVEDAEFATELRELILSESLRDNEIYYILMGQMESQELQDAMWDWFKENIDGVKSRIPPFGQNRLPVVGNMFCSEQKKKDFMAFFEPIVQELPGAPRSFDQTVENIELCIAKVEHHSEGVKQYINQQTAQ</sequence>
<dbReference type="GO" id="GO:0016285">
    <property type="term" value="F:alanyl aminopeptidase activity"/>
    <property type="evidence" value="ECO:0007669"/>
    <property type="project" value="UniProtKB-EC"/>
</dbReference>
<dbReference type="Gene3D" id="1.25.50.20">
    <property type="match status" value="1"/>
</dbReference>
<evidence type="ECO:0000256" key="12">
    <source>
        <dbReference type="RuleBase" id="RU364040"/>
    </source>
</evidence>
<evidence type="ECO:0000313" key="15">
    <source>
        <dbReference type="EMBL" id="AUD79601.1"/>
    </source>
</evidence>
<dbReference type="PROSITE" id="PS51257">
    <property type="entry name" value="PROKAR_LIPOPROTEIN"/>
    <property type="match status" value="1"/>
</dbReference>
<accession>A0A2K9AWU2</accession>
<organism evidence="15 16">
    <name type="scientific">Kangiella profundi</name>
    <dbReference type="NCBI Taxonomy" id="1561924"/>
    <lineage>
        <taxon>Bacteria</taxon>
        <taxon>Pseudomonadati</taxon>
        <taxon>Pseudomonadota</taxon>
        <taxon>Gammaproteobacteria</taxon>
        <taxon>Kangiellales</taxon>
        <taxon>Kangiellaceae</taxon>
        <taxon>Kangiella</taxon>
    </lineage>
</organism>
<feature type="active site" description="Proton acceptor" evidence="9">
    <location>
        <position position="378"/>
    </location>
</feature>
<dbReference type="GO" id="GO:0043171">
    <property type="term" value="P:peptide catabolic process"/>
    <property type="evidence" value="ECO:0007669"/>
    <property type="project" value="TreeGrafter"/>
</dbReference>
<dbReference type="InterPro" id="IPR001930">
    <property type="entry name" value="Peptidase_M1"/>
</dbReference>
<keyword evidence="7 10" id="KW-0862">Zinc</keyword>
<dbReference type="InterPro" id="IPR014782">
    <property type="entry name" value="Peptidase_M1_dom"/>
</dbReference>
<dbReference type="GO" id="GO:0008270">
    <property type="term" value="F:zinc ion binding"/>
    <property type="evidence" value="ECO:0007669"/>
    <property type="project" value="UniProtKB-UniRule"/>
</dbReference>
<evidence type="ECO:0000256" key="13">
    <source>
        <dbReference type="SAM" id="MobiDB-lite"/>
    </source>
</evidence>
<keyword evidence="16" id="KW-1185">Reference proteome</keyword>
<name>A0A2K9AWU2_9GAMM</name>
<gene>
    <name evidence="15" type="ORF">CW740_10250</name>
</gene>
<evidence type="ECO:0000256" key="3">
    <source>
        <dbReference type="ARBA" id="ARBA00022438"/>
    </source>
</evidence>
<evidence type="ECO:0000256" key="6">
    <source>
        <dbReference type="ARBA" id="ARBA00022801"/>
    </source>
</evidence>
<dbReference type="PANTHER" id="PTHR11533:SF174">
    <property type="entry name" value="PUROMYCIN-SENSITIVE AMINOPEPTIDASE-RELATED"/>
    <property type="match status" value="1"/>
</dbReference>
<keyword evidence="5 10" id="KW-0479">Metal-binding</keyword>
<evidence type="ECO:0000256" key="5">
    <source>
        <dbReference type="ARBA" id="ARBA00022723"/>
    </source>
</evidence>
<evidence type="ECO:0000256" key="1">
    <source>
        <dbReference type="ARBA" id="ARBA00000098"/>
    </source>
</evidence>
<evidence type="ECO:0000256" key="11">
    <source>
        <dbReference type="PIRSR" id="PIRSR634016-4"/>
    </source>
</evidence>
<dbReference type="InterPro" id="IPR045357">
    <property type="entry name" value="Aminopeptidase_N-like_N"/>
</dbReference>
<evidence type="ECO:0000256" key="4">
    <source>
        <dbReference type="ARBA" id="ARBA00022670"/>
    </source>
</evidence>
<dbReference type="Pfam" id="PF01433">
    <property type="entry name" value="Peptidase_M1"/>
    <property type="match status" value="1"/>
</dbReference>
<comment type="similarity">
    <text evidence="2 12">Belongs to the peptidase M1 family.</text>
</comment>
<dbReference type="Proteomes" id="UP000232693">
    <property type="component" value="Chromosome"/>
</dbReference>
<dbReference type="CDD" id="cd09601">
    <property type="entry name" value="M1_APN-Q_like"/>
    <property type="match status" value="1"/>
</dbReference>
<keyword evidence="3 12" id="KW-0031">Aminopeptidase</keyword>
<dbReference type="FunFam" id="1.10.390.10:FF:000006">
    <property type="entry name" value="Puromycin-sensitive aminopeptidase"/>
    <property type="match status" value="1"/>
</dbReference>
<dbReference type="InterPro" id="IPR042097">
    <property type="entry name" value="Aminopeptidase_N-like_N_sf"/>
</dbReference>
<dbReference type="RefSeq" id="WP_106647408.1">
    <property type="nucleotide sequence ID" value="NZ_BMGO01000001.1"/>
</dbReference>
<dbReference type="InterPro" id="IPR034016">
    <property type="entry name" value="M1_APN-typ"/>
</dbReference>
<dbReference type="GO" id="GO:0070006">
    <property type="term" value="F:metalloaminopeptidase activity"/>
    <property type="evidence" value="ECO:0007669"/>
    <property type="project" value="TreeGrafter"/>
</dbReference>
<proteinExistence type="inferred from homology"/>
<dbReference type="InterPro" id="IPR050344">
    <property type="entry name" value="Peptidase_M1_aminopeptidases"/>
</dbReference>
<dbReference type="GO" id="GO:0016020">
    <property type="term" value="C:membrane"/>
    <property type="evidence" value="ECO:0007669"/>
    <property type="project" value="TreeGrafter"/>
</dbReference>
<comment type="cofactor">
    <cofactor evidence="10 12">
        <name>Zn(2+)</name>
        <dbReference type="ChEBI" id="CHEBI:29105"/>
    </cofactor>
    <text evidence="10 12">Binds 1 zinc ion per subunit.</text>
</comment>
<dbReference type="GO" id="GO:0006508">
    <property type="term" value="P:proteolysis"/>
    <property type="evidence" value="ECO:0007669"/>
    <property type="project" value="UniProtKB-KW"/>
</dbReference>
<dbReference type="AlphaFoldDB" id="A0A2K9AWU2"/>
<dbReference type="InterPro" id="IPR024571">
    <property type="entry name" value="ERAP1-like_C_dom"/>
</dbReference>
<evidence type="ECO:0000313" key="16">
    <source>
        <dbReference type="Proteomes" id="UP000232693"/>
    </source>
</evidence>
<feature type="region of interest" description="Disordered" evidence="13">
    <location>
        <begin position="28"/>
        <end position="57"/>
    </location>
</feature>
<dbReference type="PRINTS" id="PR00756">
    <property type="entry name" value="ALADIPTASE"/>
</dbReference>
<dbReference type="Pfam" id="PF11838">
    <property type="entry name" value="ERAP1_C"/>
    <property type="match status" value="1"/>
</dbReference>
<reference evidence="15 16" key="1">
    <citation type="submission" date="2017-12" db="EMBL/GenBank/DDBJ databases">
        <title>Kangiella profundi FT102 completed genome.</title>
        <authorList>
            <person name="Xu J."/>
            <person name="Wang J."/>
            <person name="Lu Y."/>
        </authorList>
    </citation>
    <scope>NUCLEOTIDE SEQUENCE [LARGE SCALE GENOMIC DNA]</scope>
    <source>
        <strain evidence="15 16">FT102</strain>
    </source>
</reference>
<keyword evidence="8 12" id="KW-0482">Metalloprotease</keyword>
<evidence type="ECO:0000256" key="2">
    <source>
        <dbReference type="ARBA" id="ARBA00010136"/>
    </source>
</evidence>
<dbReference type="PANTHER" id="PTHR11533">
    <property type="entry name" value="PROTEASE M1 ZINC METALLOPROTEASE"/>
    <property type="match status" value="1"/>
</dbReference>
<feature type="signal peptide" evidence="14">
    <location>
        <begin position="1"/>
        <end position="19"/>
    </location>
</feature>
<evidence type="ECO:0000256" key="7">
    <source>
        <dbReference type="ARBA" id="ARBA00022833"/>
    </source>
</evidence>
<keyword evidence="4 12" id="KW-0645">Protease</keyword>
<evidence type="ECO:0000256" key="14">
    <source>
        <dbReference type="SAM" id="SignalP"/>
    </source>
</evidence>
<dbReference type="EMBL" id="CP025120">
    <property type="protein sequence ID" value="AUD79601.1"/>
    <property type="molecule type" value="Genomic_DNA"/>
</dbReference>
<keyword evidence="14" id="KW-0732">Signal</keyword>
<feature type="binding site" evidence="10">
    <location>
        <position position="400"/>
    </location>
    <ligand>
        <name>Zn(2+)</name>
        <dbReference type="ChEBI" id="CHEBI:29105"/>
        <note>catalytic</note>
    </ligand>
</feature>
<dbReference type="SUPFAM" id="SSF55486">
    <property type="entry name" value="Metalloproteases ('zincins'), catalytic domain"/>
    <property type="match status" value="1"/>
</dbReference>
<comment type="catalytic activity">
    <reaction evidence="1">
        <text>Release of an N-terminal amino acid, Xaa-|-Yaa- from a peptide, amide or arylamide. Xaa is preferably Ala, but may be most amino acids including Pro (slow action). When a terminal hydrophobic residue is followed by a prolyl residue, the two may be released as an intact Xaa-Pro dipeptide.</text>
        <dbReference type="EC" id="3.4.11.2"/>
    </reaction>
</comment>
<dbReference type="InterPro" id="IPR027268">
    <property type="entry name" value="Peptidase_M4/M1_CTD_sf"/>
</dbReference>
<feature type="site" description="Transition state stabilizer" evidence="11">
    <location>
        <position position="462"/>
    </location>
</feature>
<dbReference type="GO" id="GO:0042277">
    <property type="term" value="F:peptide binding"/>
    <property type="evidence" value="ECO:0007669"/>
    <property type="project" value="TreeGrafter"/>
</dbReference>
<dbReference type="Gene3D" id="1.10.390.10">
    <property type="entry name" value="Neutral Protease Domain 2"/>
    <property type="match status" value="1"/>
</dbReference>
<dbReference type="KEGG" id="kpd:CW740_10250"/>
<feature type="binding site" evidence="10">
    <location>
        <position position="377"/>
    </location>
    <ligand>
        <name>Zn(2+)</name>
        <dbReference type="ChEBI" id="CHEBI:29105"/>
        <note>catalytic</note>
    </ligand>
</feature>
<evidence type="ECO:0000256" key="10">
    <source>
        <dbReference type="PIRSR" id="PIRSR634016-3"/>
    </source>
</evidence>
<feature type="compositionally biased region" description="Basic and acidic residues" evidence="13">
    <location>
        <begin position="28"/>
        <end position="42"/>
    </location>
</feature>
<dbReference type="Pfam" id="PF17900">
    <property type="entry name" value="Peptidase_M1_N"/>
    <property type="match status" value="1"/>
</dbReference>
<feature type="chain" id="PRO_5043444786" description="Aminopeptidase" evidence="14">
    <location>
        <begin position="20"/>
        <end position="948"/>
    </location>
</feature>
<evidence type="ECO:0000256" key="8">
    <source>
        <dbReference type="ARBA" id="ARBA00023049"/>
    </source>
</evidence>
<dbReference type="GO" id="GO:0005615">
    <property type="term" value="C:extracellular space"/>
    <property type="evidence" value="ECO:0007669"/>
    <property type="project" value="TreeGrafter"/>
</dbReference>
<protein>
    <recommendedName>
        <fullName evidence="12">Aminopeptidase</fullName>
        <ecNumber evidence="12">3.4.11.-</ecNumber>
    </recommendedName>
</protein>
<evidence type="ECO:0000256" key="9">
    <source>
        <dbReference type="PIRSR" id="PIRSR634016-1"/>
    </source>
</evidence>
<keyword evidence="6 12" id="KW-0378">Hydrolase</keyword>
<feature type="binding site" evidence="10">
    <location>
        <position position="381"/>
    </location>
    <ligand>
        <name>Zn(2+)</name>
        <dbReference type="ChEBI" id="CHEBI:29105"/>
        <note>catalytic</note>
    </ligand>
</feature>
<dbReference type="Gene3D" id="2.60.40.1730">
    <property type="entry name" value="tricorn interacting facor f3 domain"/>
    <property type="match status" value="1"/>
</dbReference>
<dbReference type="SUPFAM" id="SSF63737">
    <property type="entry name" value="Leukotriene A4 hydrolase N-terminal domain"/>
    <property type="match status" value="1"/>
</dbReference>